<dbReference type="EMBL" id="SLXU01000014">
    <property type="protein sequence ID" value="TCP59925.1"/>
    <property type="molecule type" value="Genomic_DNA"/>
</dbReference>
<dbReference type="Proteomes" id="UP000295050">
    <property type="component" value="Unassembled WGS sequence"/>
</dbReference>
<dbReference type="GO" id="GO:0016020">
    <property type="term" value="C:membrane"/>
    <property type="evidence" value="ECO:0007669"/>
    <property type="project" value="InterPro"/>
</dbReference>
<organism evidence="2 3">
    <name type="scientific">Rhodovulum bhavnagarense</name>
    <dbReference type="NCBI Taxonomy" id="992286"/>
    <lineage>
        <taxon>Bacteria</taxon>
        <taxon>Pseudomonadati</taxon>
        <taxon>Pseudomonadota</taxon>
        <taxon>Alphaproteobacteria</taxon>
        <taxon>Rhodobacterales</taxon>
        <taxon>Paracoccaceae</taxon>
        <taxon>Rhodovulum</taxon>
    </lineage>
</organism>
<keyword evidence="1" id="KW-0812">Transmembrane</keyword>
<sequence>MHPALGRPAHAVLIYGGALISGLAASRIGFPLPWMLGAMLFAAGVRLADRPVAIPVQTRQAGQVLVACSVGLSFTPEAVATMGALLWAMLAAAILTVAIGFVVAAALMRLARVDVITAVLSSVPMGPVESAVLAQAHGVAPGPVVFAQTLRITALVIVIPPSIVALDGTVRDPVAMLARTDWSLAGAAFLVLAGMGGALVAHRLRLANPFFVGALAGAALAAAFSLPITAFPYPVLVVAQMFLGVWLGAVFDRDLLRRARGFIPAALVSSLLLTILCAGMGLGLAWLTGQPGTVMILATAPGSVTEMALTAKILQEGLALVTAFHLVRIFVIIPNAGRIIGLTARLAGWISDRRRG</sequence>
<feature type="transmembrane region" description="Helical" evidence="1">
    <location>
        <begin position="263"/>
        <end position="287"/>
    </location>
</feature>
<feature type="transmembrane region" description="Helical" evidence="1">
    <location>
        <begin position="152"/>
        <end position="170"/>
    </location>
</feature>
<keyword evidence="1" id="KW-1133">Transmembrane helix</keyword>
<dbReference type="GO" id="GO:0010468">
    <property type="term" value="P:regulation of gene expression"/>
    <property type="evidence" value="ECO:0007669"/>
    <property type="project" value="InterPro"/>
</dbReference>
<feature type="transmembrane region" description="Helical" evidence="1">
    <location>
        <begin position="84"/>
        <end position="107"/>
    </location>
</feature>
<evidence type="ECO:0000313" key="3">
    <source>
        <dbReference type="Proteomes" id="UP000295050"/>
    </source>
</evidence>
<dbReference type="AlphaFoldDB" id="A0A4R2RL33"/>
<proteinExistence type="predicted"/>
<reference evidence="2 3" key="1">
    <citation type="submission" date="2019-03" db="EMBL/GenBank/DDBJ databases">
        <title>Genomic Encyclopedia of Type Strains, Phase IV (KMG-IV): sequencing the most valuable type-strain genomes for metagenomic binning, comparative biology and taxonomic classification.</title>
        <authorList>
            <person name="Goeker M."/>
        </authorList>
    </citation>
    <scope>NUCLEOTIDE SEQUENCE [LARGE SCALE GENOMIC DNA]</scope>
    <source>
        <strain evidence="2 3">DSM 24766</strain>
    </source>
</reference>
<feature type="transmembrane region" description="Helical" evidence="1">
    <location>
        <begin position="206"/>
        <end position="225"/>
    </location>
</feature>
<comment type="caution">
    <text evidence="2">The sequence shown here is derived from an EMBL/GenBank/DDBJ whole genome shotgun (WGS) entry which is preliminary data.</text>
</comment>
<protein>
    <recommendedName>
        <fullName evidence="4">AbrB family transcriptional regulator</fullName>
    </recommendedName>
</protein>
<dbReference type="Pfam" id="PF05145">
    <property type="entry name" value="AbrB"/>
    <property type="match status" value="1"/>
</dbReference>
<name>A0A4R2RL33_9RHOB</name>
<dbReference type="PANTHER" id="PTHR38457:SF1">
    <property type="entry name" value="REGULATOR ABRB-RELATED"/>
    <property type="match status" value="1"/>
</dbReference>
<evidence type="ECO:0000313" key="2">
    <source>
        <dbReference type="EMBL" id="TCP59925.1"/>
    </source>
</evidence>
<evidence type="ECO:0000256" key="1">
    <source>
        <dbReference type="SAM" id="Phobius"/>
    </source>
</evidence>
<feature type="transmembrane region" description="Helical" evidence="1">
    <location>
        <begin position="231"/>
        <end position="251"/>
    </location>
</feature>
<feature type="transmembrane region" description="Helical" evidence="1">
    <location>
        <begin position="12"/>
        <end position="30"/>
    </location>
</feature>
<feature type="transmembrane region" description="Helical" evidence="1">
    <location>
        <begin position="182"/>
        <end position="201"/>
    </location>
</feature>
<keyword evidence="1" id="KW-0472">Membrane</keyword>
<keyword evidence="3" id="KW-1185">Reference proteome</keyword>
<dbReference type="PANTHER" id="PTHR38457">
    <property type="entry name" value="REGULATOR ABRB-RELATED"/>
    <property type="match status" value="1"/>
</dbReference>
<accession>A0A4R2RL33</accession>
<gene>
    <name evidence="2" type="ORF">EV663_11421</name>
</gene>
<dbReference type="PIRSF" id="PIRSF038991">
    <property type="entry name" value="Protein_AbrB"/>
    <property type="match status" value="1"/>
</dbReference>
<evidence type="ECO:0008006" key="4">
    <source>
        <dbReference type="Google" id="ProtNLM"/>
    </source>
</evidence>
<dbReference type="InterPro" id="IPR007820">
    <property type="entry name" value="AbrB_fam"/>
</dbReference>